<dbReference type="EnsemblMetazoa" id="CJA03298.1">
    <property type="protein sequence ID" value="CJA03298.1"/>
    <property type="gene ID" value="WBGene00122502"/>
</dbReference>
<name>A0A8R1HPK5_CAEJA</name>
<protein>
    <submittedName>
        <fullName evidence="1">Uncharacterized protein</fullName>
    </submittedName>
</protein>
<sequence length="368" mass="42141">MSSTVSSVPSVKPKTSITSDYGSEGELNATYSLMKCRYHLKKRCVQPMPGRQLLVKELADFFDWEIEGAVCGRTRPFHNAIREFREENSEVKLFCSPLTFYCQRNQIRVEIGRGECFCKHVFHVEKENFYALIRDAKVSTLDIQIEHGAHDMFEFLAYNLPGIWCRELRALNVVFADKSCVEPLSTLLKKSRGVSRLRVAQTSGEVICVSDLVKSMGSLEELELNCPDNSGSGFLFDKGVMKAIVELEKRTGATKPFRQMKAFNAQFDFSAKEFIHECYNLSNLNHNETYSMYETLNEIRGKGGFDLDNAKNCVNFEFTPSLTKKLEDELFMEMASKSKSYLVQYNSTDITRRHYLINGSLFRLVDHD</sequence>
<evidence type="ECO:0000313" key="1">
    <source>
        <dbReference type="EnsemblMetazoa" id="CJA03298.1"/>
    </source>
</evidence>
<dbReference type="AlphaFoldDB" id="A0A8R1HPK5"/>
<keyword evidence="2" id="KW-1185">Reference proteome</keyword>
<evidence type="ECO:0000313" key="2">
    <source>
        <dbReference type="Proteomes" id="UP000005237"/>
    </source>
</evidence>
<reference evidence="2" key="1">
    <citation type="submission" date="2010-08" db="EMBL/GenBank/DDBJ databases">
        <authorList>
            <consortium name="Caenorhabditis japonica Sequencing Consortium"/>
            <person name="Wilson R.K."/>
        </authorList>
    </citation>
    <scope>NUCLEOTIDE SEQUENCE [LARGE SCALE GENOMIC DNA]</scope>
    <source>
        <strain evidence="2">DF5081</strain>
    </source>
</reference>
<organism evidence="1 2">
    <name type="scientific">Caenorhabditis japonica</name>
    <dbReference type="NCBI Taxonomy" id="281687"/>
    <lineage>
        <taxon>Eukaryota</taxon>
        <taxon>Metazoa</taxon>
        <taxon>Ecdysozoa</taxon>
        <taxon>Nematoda</taxon>
        <taxon>Chromadorea</taxon>
        <taxon>Rhabditida</taxon>
        <taxon>Rhabditina</taxon>
        <taxon>Rhabditomorpha</taxon>
        <taxon>Rhabditoidea</taxon>
        <taxon>Rhabditidae</taxon>
        <taxon>Peloderinae</taxon>
        <taxon>Caenorhabditis</taxon>
    </lineage>
</organism>
<dbReference type="Proteomes" id="UP000005237">
    <property type="component" value="Unassembled WGS sequence"/>
</dbReference>
<accession>A0A8R1HPK5</accession>
<proteinExistence type="predicted"/>
<reference evidence="1" key="2">
    <citation type="submission" date="2022-06" db="UniProtKB">
        <authorList>
            <consortium name="EnsemblMetazoa"/>
        </authorList>
    </citation>
    <scope>IDENTIFICATION</scope>
    <source>
        <strain evidence="1">DF5081</strain>
    </source>
</reference>